<proteinExistence type="inferred from homology"/>
<evidence type="ECO:0000256" key="3">
    <source>
        <dbReference type="ARBA" id="ARBA00022448"/>
    </source>
</evidence>
<feature type="transmembrane region" description="Helical" evidence="11">
    <location>
        <begin position="25"/>
        <end position="46"/>
    </location>
</feature>
<dbReference type="SMART" id="SM00938">
    <property type="entry name" value="P-II"/>
    <property type="match status" value="1"/>
</dbReference>
<dbReference type="FunFam" id="1.10.3430.10:FF:000007">
    <property type="entry name" value="Ammonium transporter"/>
    <property type="match status" value="1"/>
</dbReference>
<dbReference type="InterPro" id="IPR024041">
    <property type="entry name" value="NH4_transpt_AmtB-like_dom"/>
</dbReference>
<dbReference type="SUPFAM" id="SSF111352">
    <property type="entry name" value="Ammonium transporter"/>
    <property type="match status" value="1"/>
</dbReference>
<evidence type="ECO:0000313" key="13">
    <source>
        <dbReference type="EMBL" id="CAI3971865.1"/>
    </source>
</evidence>
<feature type="transmembrane region" description="Helical" evidence="11">
    <location>
        <begin position="394"/>
        <end position="416"/>
    </location>
</feature>
<feature type="transmembrane region" description="Helical" evidence="11">
    <location>
        <begin position="263"/>
        <end position="288"/>
    </location>
</feature>
<keyword evidence="3" id="KW-0813">Transport</keyword>
<comment type="similarity">
    <text evidence="2">Belongs to the ammonia transporter channel (TC 1.A.11.2) family.</text>
</comment>
<dbReference type="PRINTS" id="PR00340">
    <property type="entry name" value="PIIGLNB"/>
</dbReference>
<protein>
    <submittedName>
        <fullName evidence="14">Ammonium transporter MTH_663</fullName>
    </submittedName>
</protein>
<dbReference type="GO" id="GO:0005886">
    <property type="term" value="C:plasma membrane"/>
    <property type="evidence" value="ECO:0007669"/>
    <property type="project" value="UniProtKB-SubCell"/>
</dbReference>
<evidence type="ECO:0000313" key="15">
    <source>
        <dbReference type="Proteomes" id="UP001152797"/>
    </source>
</evidence>
<comment type="similarity">
    <text evidence="10">Belongs to the P(II) protein family.</text>
</comment>
<evidence type="ECO:0000256" key="4">
    <source>
        <dbReference type="ARBA" id="ARBA00022475"/>
    </source>
</evidence>
<feature type="transmembrane region" description="Helical" evidence="11">
    <location>
        <begin position="356"/>
        <end position="374"/>
    </location>
</feature>
<dbReference type="GO" id="GO:0030234">
    <property type="term" value="F:enzyme regulator activity"/>
    <property type="evidence" value="ECO:0007669"/>
    <property type="project" value="InterPro"/>
</dbReference>
<evidence type="ECO:0000256" key="6">
    <source>
        <dbReference type="ARBA" id="ARBA00022989"/>
    </source>
</evidence>
<evidence type="ECO:0000313" key="14">
    <source>
        <dbReference type="EMBL" id="CAL4759177.1"/>
    </source>
</evidence>
<feature type="transmembrane region" description="Helical" evidence="11">
    <location>
        <begin position="240"/>
        <end position="257"/>
    </location>
</feature>
<reference evidence="14 15" key="2">
    <citation type="submission" date="2024-05" db="EMBL/GenBank/DDBJ databases">
        <authorList>
            <person name="Chen Y."/>
            <person name="Shah S."/>
            <person name="Dougan E. K."/>
            <person name="Thang M."/>
            <person name="Chan C."/>
        </authorList>
    </citation>
    <scope>NUCLEOTIDE SEQUENCE [LARGE SCALE GENOMIC DNA]</scope>
</reference>
<dbReference type="InterPro" id="IPR018047">
    <property type="entry name" value="Ammonium_transpt_CS"/>
</dbReference>
<gene>
    <name evidence="13" type="ORF">C1SCF055_LOCUS455</name>
</gene>
<feature type="domain" description="Ammonium transporter AmtB-like" evidence="12">
    <location>
        <begin position="25"/>
        <end position="444"/>
    </location>
</feature>
<feature type="transmembrane region" description="Helical" evidence="11">
    <location>
        <begin position="326"/>
        <end position="344"/>
    </location>
</feature>
<dbReference type="AlphaFoldDB" id="A0A9P1BFQ1"/>
<name>A0A9P1BFQ1_9DINO</name>
<comment type="subcellular location">
    <subcellularLocation>
        <location evidence="1">Cell membrane</location>
        <topology evidence="1">Multi-pass membrane protein</topology>
    </subcellularLocation>
</comment>
<dbReference type="InterPro" id="IPR029020">
    <property type="entry name" value="Ammonium/urea_transptr"/>
</dbReference>
<evidence type="ECO:0000256" key="8">
    <source>
        <dbReference type="ARBA" id="ARBA00023177"/>
    </source>
</evidence>
<dbReference type="Gene3D" id="1.10.3430.10">
    <property type="entry name" value="Ammonium transporter AmtB like domains"/>
    <property type="match status" value="1"/>
</dbReference>
<dbReference type="EMBL" id="CAMXCT020000001">
    <property type="protein sequence ID" value="CAL1125240.1"/>
    <property type="molecule type" value="Genomic_DNA"/>
</dbReference>
<evidence type="ECO:0000256" key="9">
    <source>
        <dbReference type="PIRSR" id="PIRSR602187-50"/>
    </source>
</evidence>
<dbReference type="PROSITE" id="PS01219">
    <property type="entry name" value="AMMONIUM_TRANSP"/>
    <property type="match status" value="1"/>
</dbReference>
<dbReference type="InterPro" id="IPR017918">
    <property type="entry name" value="N-reg_PII_CS"/>
</dbReference>
<dbReference type="Pfam" id="PF00909">
    <property type="entry name" value="Ammonium_transp"/>
    <property type="match status" value="1"/>
</dbReference>
<evidence type="ECO:0000256" key="7">
    <source>
        <dbReference type="ARBA" id="ARBA00023136"/>
    </source>
</evidence>
<dbReference type="InterPro" id="IPR002187">
    <property type="entry name" value="N-reg_PII"/>
</dbReference>
<dbReference type="Proteomes" id="UP001152797">
    <property type="component" value="Unassembled WGS sequence"/>
</dbReference>
<dbReference type="InterPro" id="IPR001905">
    <property type="entry name" value="Ammonium_transpt"/>
</dbReference>
<keyword evidence="9" id="KW-0597">Phosphoprotein</keyword>
<dbReference type="PANTHER" id="PTHR43029">
    <property type="entry name" value="AMMONIUM TRANSPORTER MEP2"/>
    <property type="match status" value="1"/>
</dbReference>
<comment type="caution">
    <text evidence="13">The sequence shown here is derived from an EMBL/GenBank/DDBJ whole genome shotgun (WGS) entry which is preliminary data.</text>
</comment>
<dbReference type="Gene3D" id="3.30.70.120">
    <property type="match status" value="1"/>
</dbReference>
<dbReference type="NCBIfam" id="TIGR00836">
    <property type="entry name" value="amt"/>
    <property type="match status" value="1"/>
</dbReference>
<sequence length="566" mass="60057">MAQEVEMGLVVSEDPPTPVNAGNNAWLLTSSALVLMMTAPGLALFYSGLVRKKNVLSVMMQCFFLMGLMTVLWALYGFSLAFSTSPAGWEAWIGGTENMFMRGVQPYFDESTGSSVVPMFDEDLGIPTLSFMVFQGMFFIITPALICGAFAERMKFSAMVIFTIVWGTVVYCPLAHWVWGGGFMVHNGDYSQELGFDTGAIDFAGGTVVHISSGVSALVCALVLGSRLGFRSEPMPPHNLTYTVVGAAMLWVGWFGFNAGSALAANGVASNAFVTTHFAAAAGTLAWAGMEWILRGKPTVLGACSGAIAGLVCITPAAGFVLPMPAIGMGAAAGVLCFLACTTLKTKLGYDDSLDAFGVHGVGGTLGAILTGIFATQAVAGGERLGLAENGDVFGGQVAATVVTWVFAAVASYIILKVIDLTIGLRVSQADEIDGLDQSQHGEEGAQANGKEFSMKKIEAIVRHFKLEDLKNALTEQDIHGMTITEVKGYGRQKGHTEMYRGVEYKVDFIPKVKLELIVSDADEKKAIDTILRTAQTGQIGDGKIFVSDLGEAIRIRTGERGEEAV</sequence>
<evidence type="ECO:0000256" key="11">
    <source>
        <dbReference type="SAM" id="Phobius"/>
    </source>
</evidence>
<keyword evidence="15" id="KW-1185">Reference proteome</keyword>
<dbReference type="SUPFAM" id="SSF54913">
    <property type="entry name" value="GlnB-like"/>
    <property type="match status" value="1"/>
</dbReference>
<dbReference type="GO" id="GO:0008519">
    <property type="term" value="F:ammonium channel activity"/>
    <property type="evidence" value="ECO:0007669"/>
    <property type="project" value="InterPro"/>
</dbReference>
<dbReference type="EMBL" id="CAMXCT030000001">
    <property type="protein sequence ID" value="CAL4759177.1"/>
    <property type="molecule type" value="Genomic_DNA"/>
</dbReference>
<organism evidence="13">
    <name type="scientific">Cladocopium goreaui</name>
    <dbReference type="NCBI Taxonomy" id="2562237"/>
    <lineage>
        <taxon>Eukaryota</taxon>
        <taxon>Sar</taxon>
        <taxon>Alveolata</taxon>
        <taxon>Dinophyceae</taxon>
        <taxon>Suessiales</taxon>
        <taxon>Symbiodiniaceae</taxon>
        <taxon>Cladocopium</taxon>
    </lineage>
</organism>
<dbReference type="PROSITE" id="PS51343">
    <property type="entry name" value="PII_GLNB_DOM"/>
    <property type="match status" value="1"/>
</dbReference>
<dbReference type="EMBL" id="CAMXCT010000001">
    <property type="protein sequence ID" value="CAI3971865.1"/>
    <property type="molecule type" value="Genomic_DNA"/>
</dbReference>
<keyword evidence="8" id="KW-0924">Ammonia transport</keyword>
<dbReference type="InterPro" id="IPR015867">
    <property type="entry name" value="N-reg_PII/ATP_PRibTrfase_C"/>
</dbReference>
<keyword evidence="6 11" id="KW-1133">Transmembrane helix</keyword>
<feature type="transmembrane region" description="Helical" evidence="11">
    <location>
        <begin position="129"/>
        <end position="151"/>
    </location>
</feature>
<feature type="transmembrane region" description="Helical" evidence="11">
    <location>
        <begin position="158"/>
        <end position="179"/>
    </location>
</feature>
<feature type="modified residue" description="O-UMP-tyrosine" evidence="9">
    <location>
        <position position="505"/>
    </location>
</feature>
<keyword evidence="5 11" id="KW-0812">Transmembrane</keyword>
<evidence type="ECO:0000256" key="5">
    <source>
        <dbReference type="ARBA" id="ARBA00022692"/>
    </source>
</evidence>
<dbReference type="GO" id="GO:0006808">
    <property type="term" value="P:regulation of nitrogen utilization"/>
    <property type="evidence" value="ECO:0007669"/>
    <property type="project" value="InterPro"/>
</dbReference>
<dbReference type="Pfam" id="PF00543">
    <property type="entry name" value="P-II"/>
    <property type="match status" value="1"/>
</dbReference>
<reference evidence="13" key="1">
    <citation type="submission" date="2022-10" db="EMBL/GenBank/DDBJ databases">
        <authorList>
            <person name="Chen Y."/>
            <person name="Dougan E. K."/>
            <person name="Chan C."/>
            <person name="Rhodes N."/>
            <person name="Thang M."/>
        </authorList>
    </citation>
    <scope>NUCLEOTIDE SEQUENCE</scope>
</reference>
<dbReference type="PANTHER" id="PTHR43029:SF10">
    <property type="entry name" value="AMMONIUM TRANSPORTER MEP2"/>
    <property type="match status" value="1"/>
</dbReference>
<dbReference type="PROSITE" id="PS00638">
    <property type="entry name" value="PII_GLNB_CTER"/>
    <property type="match status" value="1"/>
</dbReference>
<evidence type="ECO:0000259" key="12">
    <source>
        <dbReference type="Pfam" id="PF00909"/>
    </source>
</evidence>
<evidence type="ECO:0000256" key="1">
    <source>
        <dbReference type="ARBA" id="ARBA00004651"/>
    </source>
</evidence>
<feature type="transmembrane region" description="Helical" evidence="11">
    <location>
        <begin position="199"/>
        <end position="228"/>
    </location>
</feature>
<accession>A0A9P1BFQ1</accession>
<feature type="transmembrane region" description="Helical" evidence="11">
    <location>
        <begin position="58"/>
        <end position="76"/>
    </location>
</feature>
<keyword evidence="7 11" id="KW-0472">Membrane</keyword>
<feature type="transmembrane region" description="Helical" evidence="11">
    <location>
        <begin position="300"/>
        <end position="320"/>
    </location>
</feature>
<evidence type="ECO:0000256" key="2">
    <source>
        <dbReference type="ARBA" id="ARBA00005887"/>
    </source>
</evidence>
<dbReference type="OrthoDB" id="534912at2759"/>
<keyword evidence="4" id="KW-1003">Cell membrane</keyword>
<evidence type="ECO:0000256" key="10">
    <source>
        <dbReference type="RuleBase" id="RU003936"/>
    </source>
</evidence>
<dbReference type="InterPro" id="IPR011322">
    <property type="entry name" value="N-reg_PII-like_a/b"/>
</dbReference>